<comment type="caution">
    <text evidence="1">The sequence shown here is derived from an EMBL/GenBank/DDBJ whole genome shotgun (WGS) entry which is preliminary data.</text>
</comment>
<dbReference type="PANTHER" id="PTHR31025">
    <property type="entry name" value="SI:CH211-196P9.1-RELATED"/>
    <property type="match status" value="1"/>
</dbReference>
<evidence type="ECO:0000313" key="1">
    <source>
        <dbReference type="EMBL" id="KAJ8341231.1"/>
    </source>
</evidence>
<name>A0A9Q1ELV7_SYNKA</name>
<accession>A0A9Q1ELV7</accession>
<proteinExistence type="predicted"/>
<dbReference type="PANTHER" id="PTHR31025:SF19">
    <property type="entry name" value="SI:CH73-42K18.1-RELATED"/>
    <property type="match status" value="1"/>
</dbReference>
<dbReference type="OrthoDB" id="6512834at2759"/>
<keyword evidence="2" id="KW-1185">Reference proteome</keyword>
<dbReference type="Proteomes" id="UP001152622">
    <property type="component" value="Chromosome 15"/>
</dbReference>
<dbReference type="EMBL" id="JAINUF010000015">
    <property type="protein sequence ID" value="KAJ8341231.1"/>
    <property type="molecule type" value="Genomic_DNA"/>
</dbReference>
<reference evidence="1" key="1">
    <citation type="journal article" date="2023" name="Science">
        <title>Genome structures resolve the early diversification of teleost fishes.</title>
        <authorList>
            <person name="Parey E."/>
            <person name="Louis A."/>
            <person name="Montfort J."/>
            <person name="Bouchez O."/>
            <person name="Roques C."/>
            <person name="Iampietro C."/>
            <person name="Lluch J."/>
            <person name="Castinel A."/>
            <person name="Donnadieu C."/>
            <person name="Desvignes T."/>
            <person name="Floi Bucao C."/>
            <person name="Jouanno E."/>
            <person name="Wen M."/>
            <person name="Mejri S."/>
            <person name="Dirks R."/>
            <person name="Jansen H."/>
            <person name="Henkel C."/>
            <person name="Chen W.J."/>
            <person name="Zahm M."/>
            <person name="Cabau C."/>
            <person name="Klopp C."/>
            <person name="Thompson A.W."/>
            <person name="Robinson-Rechavi M."/>
            <person name="Braasch I."/>
            <person name="Lecointre G."/>
            <person name="Bobe J."/>
            <person name="Postlethwait J.H."/>
            <person name="Berthelot C."/>
            <person name="Roest Crollius H."/>
            <person name="Guiguen Y."/>
        </authorList>
    </citation>
    <scope>NUCLEOTIDE SEQUENCE</scope>
    <source>
        <strain evidence="1">WJC10195</strain>
    </source>
</reference>
<dbReference type="AlphaFoldDB" id="A0A9Q1ELV7"/>
<gene>
    <name evidence="1" type="ORF">SKAU_G00335220</name>
</gene>
<evidence type="ECO:0000313" key="2">
    <source>
        <dbReference type="Proteomes" id="UP001152622"/>
    </source>
</evidence>
<sequence>MDQTFSLRRKEIVEEQPPVKRMMERWPALFTESQVFAEFYRVASKNLKKDFYEALDHHSTRLIDIFRSRKGVVDQSLDRLLQPINTQANDITTTRTAVLQCLPLHLGDDSSEFFIRVSDSDTNYDFTQVPVGVLSVMTEDTPPKISSIAIILEGNLVLDEIPTHAQALCLLFGLIYALHLDYPKGSIIQRHLKVVTPPPPLPHDSILTVPDSIDLAWIWMSNRFQSRLTAEN</sequence>
<protein>
    <submittedName>
        <fullName evidence="1">Uncharacterized protein</fullName>
    </submittedName>
</protein>
<organism evidence="1 2">
    <name type="scientific">Synaphobranchus kaupii</name>
    <name type="common">Kaup's arrowtooth eel</name>
    <dbReference type="NCBI Taxonomy" id="118154"/>
    <lineage>
        <taxon>Eukaryota</taxon>
        <taxon>Metazoa</taxon>
        <taxon>Chordata</taxon>
        <taxon>Craniata</taxon>
        <taxon>Vertebrata</taxon>
        <taxon>Euteleostomi</taxon>
        <taxon>Actinopterygii</taxon>
        <taxon>Neopterygii</taxon>
        <taxon>Teleostei</taxon>
        <taxon>Anguilliformes</taxon>
        <taxon>Synaphobranchidae</taxon>
        <taxon>Synaphobranchus</taxon>
    </lineage>
</organism>